<dbReference type="PANTHER" id="PTHR43682:SF1">
    <property type="entry name" value="LACTATE UTILIZATION PROTEIN C"/>
    <property type="match status" value="1"/>
</dbReference>
<protein>
    <submittedName>
        <fullName evidence="2">Lactate utilization protein</fullName>
    </submittedName>
</protein>
<evidence type="ECO:0000259" key="1">
    <source>
        <dbReference type="Pfam" id="PF02589"/>
    </source>
</evidence>
<dbReference type="Gene3D" id="3.40.50.10420">
    <property type="entry name" value="NagB/RpiA/CoA transferase-like"/>
    <property type="match status" value="1"/>
</dbReference>
<reference evidence="2" key="1">
    <citation type="journal article" date="2021" name="PeerJ">
        <title>Extensive microbial diversity within the chicken gut microbiome revealed by metagenomics and culture.</title>
        <authorList>
            <person name="Gilroy R."/>
            <person name="Ravi A."/>
            <person name="Getino M."/>
            <person name="Pursley I."/>
            <person name="Horton D.L."/>
            <person name="Alikhan N.F."/>
            <person name="Baker D."/>
            <person name="Gharbi K."/>
            <person name="Hall N."/>
            <person name="Watson M."/>
            <person name="Adriaenssens E.M."/>
            <person name="Foster-Nyarko E."/>
            <person name="Jarju S."/>
            <person name="Secka A."/>
            <person name="Antonio M."/>
            <person name="Oren A."/>
            <person name="Chaudhuri R.R."/>
            <person name="La Ragione R."/>
            <person name="Hildebrand F."/>
            <person name="Pallen M.J."/>
        </authorList>
    </citation>
    <scope>NUCLEOTIDE SEQUENCE</scope>
    <source>
        <strain evidence="2">5032</strain>
    </source>
</reference>
<dbReference type="InterPro" id="IPR037171">
    <property type="entry name" value="NagB/RpiA_transferase-like"/>
</dbReference>
<dbReference type="InterPro" id="IPR024185">
    <property type="entry name" value="FTHF_cligase-like_sf"/>
</dbReference>
<sequence>MPPVNQECVDLFIARAEAVAATVQRLPNMAAALQYAVDVCARKAPCELLADEDVAKGPDGPNKVPTRVQKILAAPDLADEDFAALSAACEAQGIACRRDGLRNHLAGIDVGLTTARLGVAVSGTCLTVGDNEDTRLAGMISEIHILILPASRIYPDLPSVAGPLRERMAERPGSYTVFITGPSRTADIERVSAVGVHGPLELHIVLLEDAHG</sequence>
<accession>A0A9D2HMX9</accession>
<dbReference type="Pfam" id="PF02589">
    <property type="entry name" value="LUD_dom"/>
    <property type="match status" value="1"/>
</dbReference>
<gene>
    <name evidence="2" type="ORF">H9784_03405</name>
</gene>
<dbReference type="Proteomes" id="UP000823821">
    <property type="component" value="Unassembled WGS sequence"/>
</dbReference>
<dbReference type="PANTHER" id="PTHR43682">
    <property type="entry name" value="LACTATE UTILIZATION PROTEIN C"/>
    <property type="match status" value="1"/>
</dbReference>
<dbReference type="EMBL" id="DWZD01000020">
    <property type="protein sequence ID" value="HJA78608.1"/>
    <property type="molecule type" value="Genomic_DNA"/>
</dbReference>
<evidence type="ECO:0000313" key="2">
    <source>
        <dbReference type="EMBL" id="HJA78608.1"/>
    </source>
</evidence>
<dbReference type="InterPro" id="IPR003741">
    <property type="entry name" value="LUD_dom"/>
</dbReference>
<proteinExistence type="predicted"/>
<feature type="domain" description="LUD" evidence="1">
    <location>
        <begin position="10"/>
        <end position="207"/>
    </location>
</feature>
<dbReference type="AlphaFoldDB" id="A0A9D2HMX9"/>
<name>A0A9D2HMX9_9BACT</name>
<organism evidence="2 3">
    <name type="scientific">Candidatus Desulfovibrio intestinavium</name>
    <dbReference type="NCBI Taxonomy" id="2838534"/>
    <lineage>
        <taxon>Bacteria</taxon>
        <taxon>Pseudomonadati</taxon>
        <taxon>Thermodesulfobacteriota</taxon>
        <taxon>Desulfovibrionia</taxon>
        <taxon>Desulfovibrionales</taxon>
        <taxon>Desulfovibrionaceae</taxon>
        <taxon>Desulfovibrio</taxon>
    </lineage>
</organism>
<dbReference type="SUPFAM" id="SSF100950">
    <property type="entry name" value="NagB/RpiA/CoA transferase-like"/>
    <property type="match status" value="1"/>
</dbReference>
<comment type="caution">
    <text evidence="2">The sequence shown here is derived from an EMBL/GenBank/DDBJ whole genome shotgun (WGS) entry which is preliminary data.</text>
</comment>
<reference evidence="2" key="2">
    <citation type="submission" date="2021-04" db="EMBL/GenBank/DDBJ databases">
        <authorList>
            <person name="Gilroy R."/>
        </authorList>
    </citation>
    <scope>NUCLEOTIDE SEQUENCE</scope>
    <source>
        <strain evidence="2">5032</strain>
    </source>
</reference>
<evidence type="ECO:0000313" key="3">
    <source>
        <dbReference type="Proteomes" id="UP000823821"/>
    </source>
</evidence>